<protein>
    <submittedName>
        <fullName evidence="2">MinD superfamily P-loop ATPase containing an inserted ferredoxin domain</fullName>
    </submittedName>
</protein>
<evidence type="ECO:0000259" key="1">
    <source>
        <dbReference type="PROSITE" id="PS51379"/>
    </source>
</evidence>
<dbReference type="PROSITE" id="PS51379">
    <property type="entry name" value="4FE4S_FER_2"/>
    <property type="match status" value="2"/>
</dbReference>
<proteinExistence type="predicted"/>
<sequence>MCFKIAVVSGKGGTGKTTVSVSLMHYMRRMLKASVHLVDCDVEEPNDALFFSDKVLEASKPIYQDIPEINTDHCSFCRQCSDYCAYNAIVVIPTVKFAQVEPTLCHSCGACSVACKDDAITLRQELVGTVNHYSLGDKLLLSEGELKVGSAMQTMLIKALKKSLPASDGIIIFDAPPGTSCSVVETISDVDLVVVVAEPTPFGVHDMELTIQLVEDMDKPYGVVVNKAGLGTDAVYQVLTDYSSELFGTIPFDKNYAKGYAIGQLTGGEQGRMEKWYKAIIQNIERRMLAYEGVDRVEW</sequence>
<dbReference type="OrthoDB" id="9778602at2"/>
<dbReference type="InterPro" id="IPR027417">
    <property type="entry name" value="P-loop_NTPase"/>
</dbReference>
<comment type="caution">
    <text evidence="2">The sequence shown here is derived from an EMBL/GenBank/DDBJ whole genome shotgun (WGS) entry which is preliminary data.</text>
</comment>
<feature type="domain" description="4Fe-4S ferredoxin-type" evidence="1">
    <location>
        <begin position="96"/>
        <end position="125"/>
    </location>
</feature>
<evidence type="ECO:0000313" key="2">
    <source>
        <dbReference type="EMBL" id="GAO30785.1"/>
    </source>
</evidence>
<accession>A0A0E9M0W5</accession>
<dbReference type="EMBL" id="BAZW01000030">
    <property type="protein sequence ID" value="GAO30785.1"/>
    <property type="molecule type" value="Genomic_DNA"/>
</dbReference>
<dbReference type="InterPro" id="IPR017896">
    <property type="entry name" value="4Fe4S_Fe-S-bd"/>
</dbReference>
<reference evidence="2 3" key="1">
    <citation type="journal article" date="2015" name="Microbes Environ.">
        <title>Distribution and evolution of nitrogen fixation genes in the phylum bacteroidetes.</title>
        <authorList>
            <person name="Inoue J."/>
            <person name="Oshima K."/>
            <person name="Suda W."/>
            <person name="Sakamoto M."/>
            <person name="Iino T."/>
            <person name="Noda S."/>
            <person name="Hongoh Y."/>
            <person name="Hattori M."/>
            <person name="Ohkuma M."/>
        </authorList>
    </citation>
    <scope>NUCLEOTIDE SEQUENCE [LARGE SCALE GENOMIC DNA]</scope>
    <source>
        <strain evidence="2">JCM 15548</strain>
    </source>
</reference>
<gene>
    <name evidence="2" type="ORF">JCM15548_13096</name>
</gene>
<dbReference type="Proteomes" id="UP000032900">
    <property type="component" value="Unassembled WGS sequence"/>
</dbReference>
<dbReference type="Pfam" id="PF01656">
    <property type="entry name" value="CbiA"/>
    <property type="match status" value="1"/>
</dbReference>
<keyword evidence="3" id="KW-1185">Reference proteome</keyword>
<dbReference type="AlphaFoldDB" id="A0A0E9M0W5"/>
<dbReference type="SUPFAM" id="SSF54862">
    <property type="entry name" value="4Fe-4S ferredoxins"/>
    <property type="match status" value="1"/>
</dbReference>
<feature type="domain" description="4Fe-4S ferredoxin-type" evidence="1">
    <location>
        <begin position="65"/>
        <end position="94"/>
    </location>
</feature>
<dbReference type="STRING" id="1236989.JCM15548_13096"/>
<dbReference type="PANTHER" id="PTHR43063:SF1">
    <property type="entry name" value="4FE-4S CLUSTER CONTAINING PARA FAMILY ATPASE PROTEIN"/>
    <property type="match status" value="1"/>
</dbReference>
<evidence type="ECO:0000313" key="3">
    <source>
        <dbReference type="Proteomes" id="UP000032900"/>
    </source>
</evidence>
<dbReference type="Gene3D" id="3.30.70.20">
    <property type="match status" value="1"/>
</dbReference>
<organism evidence="2 3">
    <name type="scientific">Geofilum rubicundum JCM 15548</name>
    <dbReference type="NCBI Taxonomy" id="1236989"/>
    <lineage>
        <taxon>Bacteria</taxon>
        <taxon>Pseudomonadati</taxon>
        <taxon>Bacteroidota</taxon>
        <taxon>Bacteroidia</taxon>
        <taxon>Marinilabiliales</taxon>
        <taxon>Marinilabiliaceae</taxon>
        <taxon>Geofilum</taxon>
    </lineage>
</organism>
<name>A0A0E9M0W5_9BACT</name>
<dbReference type="Gene3D" id="3.40.50.300">
    <property type="entry name" value="P-loop containing nucleotide triphosphate hydrolases"/>
    <property type="match status" value="1"/>
</dbReference>
<dbReference type="RefSeq" id="WP_062126137.1">
    <property type="nucleotide sequence ID" value="NZ_BAZW01000030.1"/>
</dbReference>
<dbReference type="SUPFAM" id="SSF52540">
    <property type="entry name" value="P-loop containing nucleoside triphosphate hydrolases"/>
    <property type="match status" value="1"/>
</dbReference>
<dbReference type="PANTHER" id="PTHR43063">
    <property type="entry name" value="4FE-4S CLUSTER CONTAINING PARA FAMILY ATPASE PROTEIN"/>
    <property type="match status" value="1"/>
</dbReference>
<dbReference type="InterPro" id="IPR002586">
    <property type="entry name" value="CobQ/CobB/MinD/ParA_Nub-bd_dom"/>
</dbReference>